<comment type="function">
    <text evidence="11">Site-specific tyrosine recombinase, which acts by catalyzing the cutting and rejoining of the recombining DNA molecules. The XerC-XerD complex is essential to convert dimers of the bacterial chromosome into monomers to permit their segregation at cell division. It also contributes to the segregational stability of plasmids.</text>
</comment>
<feature type="domain" description="Core-binding (CB)" evidence="13">
    <location>
        <begin position="1"/>
        <end position="84"/>
    </location>
</feature>
<evidence type="ECO:0000259" key="13">
    <source>
        <dbReference type="PROSITE" id="PS51900"/>
    </source>
</evidence>
<dbReference type="Gene3D" id="1.10.443.10">
    <property type="entry name" value="Intergrase catalytic core"/>
    <property type="match status" value="1"/>
</dbReference>
<dbReference type="InterPro" id="IPR002104">
    <property type="entry name" value="Integrase_catalytic"/>
</dbReference>
<keyword evidence="5 11" id="KW-0132">Cell division</keyword>
<dbReference type="InterPro" id="IPR011010">
    <property type="entry name" value="DNA_brk_join_enz"/>
</dbReference>
<keyword evidence="10 11" id="KW-0131">Cell cycle</keyword>
<keyword evidence="4 11" id="KW-0963">Cytoplasm</keyword>
<dbReference type="SUPFAM" id="SSF56349">
    <property type="entry name" value="DNA breaking-rejoining enzymes"/>
    <property type="match status" value="1"/>
</dbReference>
<dbReference type="NCBIfam" id="TIGR02224">
    <property type="entry name" value="recomb_XerC"/>
    <property type="match status" value="1"/>
</dbReference>
<evidence type="ECO:0000256" key="6">
    <source>
        <dbReference type="ARBA" id="ARBA00022829"/>
    </source>
</evidence>
<feature type="active site" evidence="11">
    <location>
        <position position="264"/>
    </location>
</feature>
<dbReference type="Proteomes" id="UP001467690">
    <property type="component" value="Unassembled WGS sequence"/>
</dbReference>
<comment type="subcellular location">
    <subcellularLocation>
        <location evidence="1 11">Cytoplasm</location>
    </subcellularLocation>
</comment>
<feature type="domain" description="Tyr recombinase" evidence="12">
    <location>
        <begin position="105"/>
        <end position="286"/>
    </location>
</feature>
<dbReference type="InterPro" id="IPR010998">
    <property type="entry name" value="Integrase_recombinase_N"/>
</dbReference>
<evidence type="ECO:0000256" key="5">
    <source>
        <dbReference type="ARBA" id="ARBA00022618"/>
    </source>
</evidence>
<gene>
    <name evidence="11 14" type="primary">xerC</name>
    <name evidence="14" type="ORF">ABS311_15415</name>
</gene>
<comment type="subunit">
    <text evidence="11">Forms a cyclic heterotetrameric complex composed of two molecules of XerC and two molecules of XerD.</text>
</comment>
<feature type="active site" evidence="11">
    <location>
        <position position="169"/>
    </location>
</feature>
<evidence type="ECO:0000313" key="14">
    <source>
        <dbReference type="EMBL" id="MER2493267.1"/>
    </source>
</evidence>
<accession>A0ABV1RKQ6</accession>
<keyword evidence="9 11" id="KW-0233">DNA recombination</keyword>
<comment type="similarity">
    <text evidence="2 11">Belongs to the 'phage' integrase family. XerC subfamily.</text>
</comment>
<keyword evidence="7 11" id="KW-0229">DNA integration</keyword>
<dbReference type="RefSeq" id="WP_143870612.1">
    <property type="nucleotide sequence ID" value="NZ_CP041660.1"/>
</dbReference>
<keyword evidence="15" id="KW-1185">Reference proteome</keyword>
<evidence type="ECO:0000256" key="2">
    <source>
        <dbReference type="ARBA" id="ARBA00006657"/>
    </source>
</evidence>
<keyword evidence="6 11" id="KW-0159">Chromosome partition</keyword>
<dbReference type="CDD" id="cd00798">
    <property type="entry name" value="INT_XerDC_C"/>
    <property type="match status" value="1"/>
</dbReference>
<dbReference type="PANTHER" id="PTHR30349:SF81">
    <property type="entry name" value="TYROSINE RECOMBINASE XERC"/>
    <property type="match status" value="1"/>
</dbReference>
<evidence type="ECO:0000256" key="1">
    <source>
        <dbReference type="ARBA" id="ARBA00004496"/>
    </source>
</evidence>
<evidence type="ECO:0000259" key="12">
    <source>
        <dbReference type="PROSITE" id="PS51898"/>
    </source>
</evidence>
<feature type="active site" evidence="11">
    <location>
        <position position="238"/>
    </location>
</feature>
<dbReference type="InterPro" id="IPR004107">
    <property type="entry name" value="Integrase_SAM-like_N"/>
</dbReference>
<dbReference type="Pfam" id="PF02899">
    <property type="entry name" value="Phage_int_SAM_1"/>
    <property type="match status" value="1"/>
</dbReference>
<dbReference type="EMBL" id="JBELOE010000259">
    <property type="protein sequence ID" value="MER2493267.1"/>
    <property type="molecule type" value="Genomic_DNA"/>
</dbReference>
<dbReference type="HAMAP" id="MF_01808">
    <property type="entry name" value="Recomb_XerC_XerD"/>
    <property type="match status" value="1"/>
</dbReference>
<feature type="active site" evidence="11">
    <location>
        <position position="241"/>
    </location>
</feature>
<protein>
    <recommendedName>
        <fullName evidence="3 11">Tyrosine recombinase XerC</fullName>
    </recommendedName>
</protein>
<keyword evidence="8 11" id="KW-0238">DNA-binding</keyword>
<feature type="active site" evidence="11">
    <location>
        <position position="145"/>
    </location>
</feature>
<dbReference type="Gene3D" id="1.10.150.130">
    <property type="match status" value="1"/>
</dbReference>
<evidence type="ECO:0000256" key="4">
    <source>
        <dbReference type="ARBA" id="ARBA00022490"/>
    </source>
</evidence>
<evidence type="ECO:0000313" key="15">
    <source>
        <dbReference type="Proteomes" id="UP001467690"/>
    </source>
</evidence>
<dbReference type="PROSITE" id="PS51900">
    <property type="entry name" value="CB"/>
    <property type="match status" value="1"/>
</dbReference>
<dbReference type="InterPro" id="IPR013762">
    <property type="entry name" value="Integrase-like_cat_sf"/>
</dbReference>
<feature type="active site" description="O-(3'-phospho-DNA)-tyrosine intermediate" evidence="11">
    <location>
        <position position="273"/>
    </location>
</feature>
<dbReference type="PANTHER" id="PTHR30349">
    <property type="entry name" value="PHAGE INTEGRASE-RELATED"/>
    <property type="match status" value="1"/>
</dbReference>
<sequence length="295" mass="34074">MSIKEALKHFYRYLMNEKQMSEKTLQSYQRQIESSLKLVPIQSFSELDVDFVRTVLVQCQTRKLSPASIAQCLSALRAFCKFSIKQGWLQNNPVNLISAPKAARRLPKNLDVDQIHRLLELPPDASDLQVRDNAMMELMYSSGLRLAELSSLNVDDIHWQEKTLVVLGKGKKERKLPVTQIALDKIKNWLNIRLRMIKHEKDALFVSSRGNRLSDRYIRELMRKAGVEQSISQHLNPHKLRHSFATHMLESSQDLRGVQELLGHKNLSTTQIYTHLDFAHLTKVYDGAHPRAKKK</sequence>
<evidence type="ECO:0000256" key="3">
    <source>
        <dbReference type="ARBA" id="ARBA00015804"/>
    </source>
</evidence>
<dbReference type="InterPro" id="IPR044068">
    <property type="entry name" value="CB"/>
</dbReference>
<reference evidence="14 15" key="1">
    <citation type="submission" date="2024-06" db="EMBL/GenBank/DDBJ databases">
        <authorList>
            <person name="Chen R.Y."/>
        </authorList>
    </citation>
    <scope>NUCLEOTIDE SEQUENCE [LARGE SCALE GENOMIC DNA]</scope>
    <source>
        <strain evidence="14 15">D2</strain>
    </source>
</reference>
<proteinExistence type="inferred from homology"/>
<organism evidence="14 15">
    <name type="scientific">Catenovulum sediminis</name>
    <dbReference type="NCBI Taxonomy" id="1740262"/>
    <lineage>
        <taxon>Bacteria</taxon>
        <taxon>Pseudomonadati</taxon>
        <taxon>Pseudomonadota</taxon>
        <taxon>Gammaproteobacteria</taxon>
        <taxon>Alteromonadales</taxon>
        <taxon>Alteromonadaceae</taxon>
        <taxon>Catenovulum</taxon>
    </lineage>
</organism>
<evidence type="ECO:0000256" key="11">
    <source>
        <dbReference type="HAMAP-Rule" id="MF_01808"/>
    </source>
</evidence>
<dbReference type="InterPro" id="IPR011931">
    <property type="entry name" value="Recomb_XerC"/>
</dbReference>
<name>A0ABV1RKQ6_9ALTE</name>
<evidence type="ECO:0000256" key="9">
    <source>
        <dbReference type="ARBA" id="ARBA00023172"/>
    </source>
</evidence>
<comment type="caution">
    <text evidence="14">The sequence shown here is derived from an EMBL/GenBank/DDBJ whole genome shotgun (WGS) entry which is preliminary data.</text>
</comment>
<evidence type="ECO:0000256" key="7">
    <source>
        <dbReference type="ARBA" id="ARBA00022908"/>
    </source>
</evidence>
<dbReference type="InterPro" id="IPR023009">
    <property type="entry name" value="Tyrosine_recombinase_XerC/XerD"/>
</dbReference>
<dbReference type="InterPro" id="IPR050090">
    <property type="entry name" value="Tyrosine_recombinase_XerCD"/>
</dbReference>
<dbReference type="PROSITE" id="PS51898">
    <property type="entry name" value="TYR_RECOMBINASE"/>
    <property type="match status" value="1"/>
</dbReference>
<evidence type="ECO:0000256" key="10">
    <source>
        <dbReference type="ARBA" id="ARBA00023306"/>
    </source>
</evidence>
<evidence type="ECO:0000256" key="8">
    <source>
        <dbReference type="ARBA" id="ARBA00023125"/>
    </source>
</evidence>
<dbReference type="Pfam" id="PF00589">
    <property type="entry name" value="Phage_integrase"/>
    <property type="match status" value="1"/>
</dbReference>